<dbReference type="PANTHER" id="PTHR11359">
    <property type="entry name" value="AMP DEAMINASE"/>
    <property type="match status" value="1"/>
</dbReference>
<reference evidence="3 4" key="1">
    <citation type="submission" date="2018-11" db="EMBL/GenBank/DDBJ databases">
        <authorList>
            <consortium name="Pathogen Informatics"/>
        </authorList>
    </citation>
    <scope>NUCLEOTIDE SEQUENCE [LARGE SCALE GENOMIC DNA]</scope>
</reference>
<proteinExistence type="inferred from homology"/>
<dbReference type="Pfam" id="PF19326">
    <property type="entry name" value="AMP_deaminase"/>
    <property type="match status" value="1"/>
</dbReference>
<dbReference type="Gene3D" id="3.20.20.140">
    <property type="entry name" value="Metal-dependent hydrolases"/>
    <property type="match status" value="1"/>
</dbReference>
<accession>A0A3P8F7I1</accession>
<dbReference type="EMBL" id="UZAM01011744">
    <property type="protein sequence ID" value="VDP17993.1"/>
    <property type="molecule type" value="Genomic_DNA"/>
</dbReference>
<dbReference type="OrthoDB" id="1723809at2759"/>
<gene>
    <name evidence="3" type="ORF">SBAD_LOCUS8574</name>
</gene>
<dbReference type="GO" id="GO:0003876">
    <property type="term" value="F:AMP deaminase activity"/>
    <property type="evidence" value="ECO:0007669"/>
    <property type="project" value="InterPro"/>
</dbReference>
<keyword evidence="4" id="KW-1185">Reference proteome</keyword>
<comment type="similarity">
    <text evidence="1">Belongs to the metallo-dependent hydrolases superfamily. Adenosine and AMP deaminases family.</text>
</comment>
<sequence>MFSNSRHFSRGNVTFNLRSLPFEDSADIQAGDLSDSICRVVNWPLNAFRNDLDVNYQRVAISGESLSEVNLNPIEDILAANNPLKTVEPSRKRIDDSHPMKRTLNTNPNGKRPSEGPPGRLLNLTRTDMKSNGLKEERSKLKWVHGPYSVFDVVVLFADLCDAAMNLVHALQVRKKYVHRALMNFPKTLDGFLTGYYPENLSRITETQGKSGASVAYHPPDELLEKNPFQCSVPPSAGYTLRSDKGIVQVCLNSGNGPLVPELRDAYTTFDEYLSDFATLQKILKSGPLKSLCKRQLNYLRLKFQLHVLLNDVQEMTEQKSVPHRDFYNVRKVCHVYIFVYKFANT</sequence>
<protein>
    <submittedName>
        <fullName evidence="3">Uncharacterized protein</fullName>
    </submittedName>
</protein>
<dbReference type="PANTHER" id="PTHR11359:SF0">
    <property type="entry name" value="AMP DEAMINASE"/>
    <property type="match status" value="1"/>
</dbReference>
<dbReference type="Proteomes" id="UP000270296">
    <property type="component" value="Unassembled WGS sequence"/>
</dbReference>
<evidence type="ECO:0000313" key="4">
    <source>
        <dbReference type="Proteomes" id="UP000270296"/>
    </source>
</evidence>
<dbReference type="GO" id="GO:0032264">
    <property type="term" value="P:IMP salvage"/>
    <property type="evidence" value="ECO:0007669"/>
    <property type="project" value="InterPro"/>
</dbReference>
<feature type="compositionally biased region" description="Basic and acidic residues" evidence="2">
    <location>
        <begin position="88"/>
        <end position="99"/>
    </location>
</feature>
<dbReference type="InterPro" id="IPR006329">
    <property type="entry name" value="AMPD"/>
</dbReference>
<evidence type="ECO:0000313" key="3">
    <source>
        <dbReference type="EMBL" id="VDP17993.1"/>
    </source>
</evidence>
<dbReference type="GO" id="GO:0046033">
    <property type="term" value="P:AMP metabolic process"/>
    <property type="evidence" value="ECO:0007669"/>
    <property type="project" value="TreeGrafter"/>
</dbReference>
<evidence type="ECO:0000256" key="1">
    <source>
        <dbReference type="ARBA" id="ARBA00006676"/>
    </source>
</evidence>
<dbReference type="AlphaFoldDB" id="A0A3P8F7I1"/>
<organism evidence="3 4">
    <name type="scientific">Soboliphyme baturini</name>
    <dbReference type="NCBI Taxonomy" id="241478"/>
    <lineage>
        <taxon>Eukaryota</taxon>
        <taxon>Metazoa</taxon>
        <taxon>Ecdysozoa</taxon>
        <taxon>Nematoda</taxon>
        <taxon>Enoplea</taxon>
        <taxon>Dorylaimia</taxon>
        <taxon>Dioctophymatida</taxon>
        <taxon>Dioctophymatoidea</taxon>
        <taxon>Soboliphymatidae</taxon>
        <taxon>Soboliphyme</taxon>
    </lineage>
</organism>
<dbReference type="InterPro" id="IPR032466">
    <property type="entry name" value="Metal_Hydrolase"/>
</dbReference>
<evidence type="ECO:0000256" key="2">
    <source>
        <dbReference type="SAM" id="MobiDB-lite"/>
    </source>
</evidence>
<feature type="region of interest" description="Disordered" evidence="2">
    <location>
        <begin position="88"/>
        <end position="122"/>
    </location>
</feature>
<dbReference type="GO" id="GO:0005829">
    <property type="term" value="C:cytosol"/>
    <property type="evidence" value="ECO:0007669"/>
    <property type="project" value="TreeGrafter"/>
</dbReference>
<name>A0A3P8F7I1_9BILA</name>
<dbReference type="SUPFAM" id="SSF51556">
    <property type="entry name" value="Metallo-dependent hydrolases"/>
    <property type="match status" value="1"/>
</dbReference>